<keyword evidence="1" id="KW-1185">Reference proteome</keyword>
<sequence>APARALQNAKKQKLRKATNCGDLASQLFDEFISKLDIPLGPGSTVSTGSSSSVFMPLRTYT</sequence>
<organism evidence="1 2">
    <name type="scientific">Romanomermis culicivorax</name>
    <name type="common">Nematode worm</name>
    <dbReference type="NCBI Taxonomy" id="13658"/>
    <lineage>
        <taxon>Eukaryota</taxon>
        <taxon>Metazoa</taxon>
        <taxon>Ecdysozoa</taxon>
        <taxon>Nematoda</taxon>
        <taxon>Enoplea</taxon>
        <taxon>Dorylaimia</taxon>
        <taxon>Mermithida</taxon>
        <taxon>Mermithoidea</taxon>
        <taxon>Mermithidae</taxon>
        <taxon>Romanomermis</taxon>
    </lineage>
</organism>
<proteinExistence type="predicted"/>
<protein>
    <submittedName>
        <fullName evidence="2">Uncharacterized protein</fullName>
    </submittedName>
</protein>
<accession>A0A915HFX6</accession>
<dbReference type="Proteomes" id="UP000887565">
    <property type="component" value="Unplaced"/>
</dbReference>
<reference evidence="2" key="1">
    <citation type="submission" date="2022-11" db="UniProtKB">
        <authorList>
            <consortium name="WormBaseParasite"/>
        </authorList>
    </citation>
    <scope>IDENTIFICATION</scope>
</reference>
<evidence type="ECO:0000313" key="2">
    <source>
        <dbReference type="WBParaSite" id="nRc.2.0.1.t00513-RA"/>
    </source>
</evidence>
<name>A0A915HFX6_ROMCU</name>
<dbReference type="WBParaSite" id="nRc.2.0.1.t00513-RA">
    <property type="protein sequence ID" value="nRc.2.0.1.t00513-RA"/>
    <property type="gene ID" value="nRc.2.0.1.g00513"/>
</dbReference>
<evidence type="ECO:0000313" key="1">
    <source>
        <dbReference type="Proteomes" id="UP000887565"/>
    </source>
</evidence>
<dbReference type="AlphaFoldDB" id="A0A915HFX6"/>